<name>A0A1W9HXM6_9HYPH</name>
<dbReference type="STRING" id="1827387.A4S15_09655"/>
<gene>
    <name evidence="1" type="ORF">A4S15_09655</name>
</gene>
<dbReference type="Proteomes" id="UP000192872">
    <property type="component" value="Unassembled WGS sequence"/>
</dbReference>
<evidence type="ECO:0008006" key="3">
    <source>
        <dbReference type="Google" id="ProtNLM"/>
    </source>
</evidence>
<dbReference type="EMBL" id="LWDL01000016">
    <property type="protein sequence ID" value="OQW52072.1"/>
    <property type="molecule type" value="Genomic_DNA"/>
</dbReference>
<organism evidence="1 2">
    <name type="scientific">Candidatus Raskinella chloraquaticus</name>
    <dbReference type="NCBI Taxonomy" id="1951219"/>
    <lineage>
        <taxon>Bacteria</taxon>
        <taxon>Pseudomonadati</taxon>
        <taxon>Pseudomonadota</taxon>
        <taxon>Alphaproteobacteria</taxon>
        <taxon>Hyphomicrobiales</taxon>
        <taxon>Phreatobacteraceae</taxon>
        <taxon>Candidatus Raskinella</taxon>
    </lineage>
</organism>
<protein>
    <recommendedName>
        <fullName evidence="3">YHS domain-containing protein</fullName>
    </recommendedName>
</protein>
<proteinExistence type="predicted"/>
<sequence>MQIDKTSVMPLLKPGNPIRRRKSMSVLSQSLSRLLRGASIAAVVSIAPFMAGSLISAQAYDITSKAAVNVTSSRVALQSHDPVAYQTVGKPVLGQEKFSAEHEGAIYRFSSEENLKAFKADPVKYAPLYGGFCQQGAAGGKKLDGDPTIFRVADGKLAVFSYKAALDGFLKDPAGNAAKANDNWSKIVDKTPRELFGF</sequence>
<evidence type="ECO:0000313" key="2">
    <source>
        <dbReference type="Proteomes" id="UP000192872"/>
    </source>
</evidence>
<evidence type="ECO:0000313" key="1">
    <source>
        <dbReference type="EMBL" id="OQW52072.1"/>
    </source>
</evidence>
<accession>A0A1W9HXM6</accession>
<dbReference type="NCBIfam" id="NF041384">
    <property type="entry name" value="YHS_seleno_dom"/>
    <property type="match status" value="1"/>
</dbReference>
<comment type="caution">
    <text evidence="1">The sequence shown here is derived from an EMBL/GenBank/DDBJ whole genome shotgun (WGS) entry which is preliminary data.</text>
</comment>
<reference evidence="1 2" key="1">
    <citation type="journal article" date="2017" name="Water Res.">
        <title>Comammox in drinking water systems.</title>
        <authorList>
            <person name="Wang Y."/>
            <person name="Ma L."/>
            <person name="Mao Y."/>
            <person name="Jiang X."/>
            <person name="Xia Y."/>
            <person name="Yu K."/>
            <person name="Li B."/>
            <person name="Zhang T."/>
        </authorList>
    </citation>
    <scope>NUCLEOTIDE SEQUENCE [LARGE SCALE GENOMIC DNA]</scope>
    <source>
        <strain evidence="1">SG_bin8</strain>
    </source>
</reference>
<dbReference type="AlphaFoldDB" id="A0A1W9HXM6"/>